<proteinExistence type="inferred from homology"/>
<gene>
    <name evidence="2" type="ORF">BXZ70DRAFT_379904</name>
</gene>
<protein>
    <submittedName>
        <fullName evidence="2">Short-chain dehydrogenase</fullName>
    </submittedName>
</protein>
<evidence type="ECO:0000313" key="2">
    <source>
        <dbReference type="EMBL" id="KAH8093757.1"/>
    </source>
</evidence>
<organism evidence="2 3">
    <name type="scientific">Cristinia sonorae</name>
    <dbReference type="NCBI Taxonomy" id="1940300"/>
    <lineage>
        <taxon>Eukaryota</taxon>
        <taxon>Fungi</taxon>
        <taxon>Dikarya</taxon>
        <taxon>Basidiomycota</taxon>
        <taxon>Agaricomycotina</taxon>
        <taxon>Agaricomycetes</taxon>
        <taxon>Agaricomycetidae</taxon>
        <taxon>Agaricales</taxon>
        <taxon>Pleurotineae</taxon>
        <taxon>Stephanosporaceae</taxon>
        <taxon>Cristinia</taxon>
    </lineage>
</organism>
<dbReference type="CDD" id="cd05325">
    <property type="entry name" value="carb_red_sniffer_like_SDR_c"/>
    <property type="match status" value="1"/>
</dbReference>
<name>A0A8K0XMM1_9AGAR</name>
<dbReference type="PANTHER" id="PTHR43544:SF15">
    <property type="entry name" value="CHAIN DEHYDROGENASE (ATSC), PUTATIVE (AFU_ORTHOLOGUE AFUA_3G00180)-RELATED"/>
    <property type="match status" value="1"/>
</dbReference>
<reference evidence="2" key="1">
    <citation type="journal article" date="2021" name="New Phytol.">
        <title>Evolutionary innovations through gain and loss of genes in the ectomycorrhizal Boletales.</title>
        <authorList>
            <person name="Wu G."/>
            <person name="Miyauchi S."/>
            <person name="Morin E."/>
            <person name="Kuo A."/>
            <person name="Drula E."/>
            <person name="Varga T."/>
            <person name="Kohler A."/>
            <person name="Feng B."/>
            <person name="Cao Y."/>
            <person name="Lipzen A."/>
            <person name="Daum C."/>
            <person name="Hundley H."/>
            <person name="Pangilinan J."/>
            <person name="Johnson J."/>
            <person name="Barry K."/>
            <person name="LaButti K."/>
            <person name="Ng V."/>
            <person name="Ahrendt S."/>
            <person name="Min B."/>
            <person name="Choi I.G."/>
            <person name="Park H."/>
            <person name="Plett J.M."/>
            <person name="Magnuson J."/>
            <person name="Spatafora J.W."/>
            <person name="Nagy L.G."/>
            <person name="Henrissat B."/>
            <person name="Grigoriev I.V."/>
            <person name="Yang Z.L."/>
            <person name="Xu J."/>
            <person name="Martin F.M."/>
        </authorList>
    </citation>
    <scope>NUCLEOTIDE SEQUENCE</scope>
    <source>
        <strain evidence="2">KKN 215</strain>
    </source>
</reference>
<dbReference type="InterPro" id="IPR002347">
    <property type="entry name" value="SDR_fam"/>
</dbReference>
<accession>A0A8K0XMM1</accession>
<dbReference type="EMBL" id="JAEVFJ010000028">
    <property type="protein sequence ID" value="KAH8093757.1"/>
    <property type="molecule type" value="Genomic_DNA"/>
</dbReference>
<dbReference type="InterPro" id="IPR036291">
    <property type="entry name" value="NAD(P)-bd_dom_sf"/>
</dbReference>
<dbReference type="PANTHER" id="PTHR43544">
    <property type="entry name" value="SHORT-CHAIN DEHYDROGENASE/REDUCTASE"/>
    <property type="match status" value="1"/>
</dbReference>
<dbReference type="Proteomes" id="UP000813824">
    <property type="component" value="Unassembled WGS sequence"/>
</dbReference>
<dbReference type="Gene3D" id="3.40.50.720">
    <property type="entry name" value="NAD(P)-binding Rossmann-like Domain"/>
    <property type="match status" value="1"/>
</dbReference>
<evidence type="ECO:0000256" key="1">
    <source>
        <dbReference type="ARBA" id="ARBA00006484"/>
    </source>
</evidence>
<comment type="similarity">
    <text evidence="1">Belongs to the short-chain dehydrogenases/reductases (SDR) family.</text>
</comment>
<dbReference type="GO" id="GO:0005737">
    <property type="term" value="C:cytoplasm"/>
    <property type="evidence" value="ECO:0007669"/>
    <property type="project" value="TreeGrafter"/>
</dbReference>
<dbReference type="PRINTS" id="PR00081">
    <property type="entry name" value="GDHRDH"/>
</dbReference>
<dbReference type="SUPFAM" id="SSF51735">
    <property type="entry name" value="NAD(P)-binding Rossmann-fold domains"/>
    <property type="match status" value="1"/>
</dbReference>
<comment type="caution">
    <text evidence="2">The sequence shown here is derived from an EMBL/GenBank/DDBJ whole genome shotgun (WGS) entry which is preliminary data.</text>
</comment>
<dbReference type="AlphaFoldDB" id="A0A8K0XMM1"/>
<keyword evidence="3" id="KW-1185">Reference proteome</keyword>
<dbReference type="Pfam" id="PF00106">
    <property type="entry name" value="adh_short"/>
    <property type="match status" value="1"/>
</dbReference>
<evidence type="ECO:0000313" key="3">
    <source>
        <dbReference type="Proteomes" id="UP000813824"/>
    </source>
</evidence>
<dbReference type="InterPro" id="IPR051468">
    <property type="entry name" value="Fungal_SecMetab_SDRs"/>
</dbReference>
<dbReference type="GO" id="GO:0016491">
    <property type="term" value="F:oxidoreductase activity"/>
    <property type="evidence" value="ECO:0007669"/>
    <property type="project" value="TreeGrafter"/>
</dbReference>
<dbReference type="OrthoDB" id="9876299at2759"/>
<sequence>MPSYLVTGANRGIGFEFVKQLGSRPDNTVFGLVRARSRSTDLLAFQEGKANVHVIEGDITKPDTLAKAADYVSKTTGGTLDVLINNASLVSDTVGFPLDKYPSPEALETDFLVTFKTIVLGTIHATNAFLPLILSSASSSPSTFTPKVITLGSGMGDIDFILNTGIESHVPYSVGKAAQAAMVAKYAAEYEKENVLFLTISPGLVDTNTGPLEPEQLKVAEKLVAAFKRAAPEWNGAPLTPEQSVKKMFAVIDGLTKKDSGAFLSQNGNKQWL</sequence>